<comment type="caution">
    <text evidence="1">The sequence shown here is derived from an EMBL/GenBank/DDBJ whole genome shotgun (WGS) entry which is preliminary data.</text>
</comment>
<name>A0A031LK90_9CREN</name>
<dbReference type="SUPFAM" id="SSF51905">
    <property type="entry name" value="FAD/NAD(P)-binding domain"/>
    <property type="match status" value="1"/>
</dbReference>
<dbReference type="InterPro" id="IPR052541">
    <property type="entry name" value="SQRD"/>
</dbReference>
<dbReference type="STRING" id="1160895.CM19_10390"/>
<protein>
    <recommendedName>
        <fullName evidence="3">Pyridine nucleotide-disulfide oxidoreductase</fullName>
    </recommendedName>
</protein>
<gene>
    <name evidence="1" type="ORF">CM19_10390</name>
</gene>
<dbReference type="OrthoDB" id="57506at2157"/>
<dbReference type="PANTHER" id="PTHR43755">
    <property type="match status" value="1"/>
</dbReference>
<dbReference type="AlphaFoldDB" id="A0A031LK90"/>
<keyword evidence="2" id="KW-1185">Reference proteome</keyword>
<proteinExistence type="predicted"/>
<organism evidence="1 2">
    <name type="scientific">Candidatus Acidianus copahuensis</name>
    <dbReference type="NCBI Taxonomy" id="1160895"/>
    <lineage>
        <taxon>Archaea</taxon>
        <taxon>Thermoproteota</taxon>
        <taxon>Thermoprotei</taxon>
        <taxon>Sulfolobales</taxon>
        <taxon>Sulfolobaceae</taxon>
        <taxon>Acidianus</taxon>
    </lineage>
</organism>
<reference evidence="1 2" key="1">
    <citation type="submission" date="2014-03" db="EMBL/GenBank/DDBJ databases">
        <title>Draft genome sequence of the novel thermoacidophilic archaea Acidianus copahuensis ALE1 strain, isolated from Copahue volcanic area in Neuquen Argentina.</title>
        <authorList>
            <person name="Urbieta M.S."/>
            <person name="Rascovan N."/>
            <person name="Castro C."/>
            <person name="Revale S."/>
            <person name="Giaveno M.A."/>
            <person name="Vazquez M.P."/>
            <person name="Donati E.R."/>
        </authorList>
    </citation>
    <scope>NUCLEOTIDE SEQUENCE [LARGE SCALE GENOMIC DNA]</scope>
    <source>
        <strain evidence="1 2">ALE1</strain>
    </source>
</reference>
<dbReference type="InterPro" id="IPR036188">
    <property type="entry name" value="FAD/NAD-bd_sf"/>
</dbReference>
<accession>A0A031LK90</accession>
<dbReference type="PANTHER" id="PTHR43755:SF1">
    <property type="entry name" value="FAD-DEPENDENT PYRIDINE NUCLEOTIDE-DISULPHIDE OXIDOREDUCTASE"/>
    <property type="match status" value="1"/>
</dbReference>
<dbReference type="Proteomes" id="UP000024332">
    <property type="component" value="Unassembled WGS sequence"/>
</dbReference>
<dbReference type="EMBL" id="JFZT01000048">
    <property type="protein sequence ID" value="EZQ03223.1"/>
    <property type="molecule type" value="Genomic_DNA"/>
</dbReference>
<dbReference type="Gene3D" id="3.50.50.100">
    <property type="match status" value="2"/>
</dbReference>
<sequence length="289" mass="33091">MIAVLGSGYAGLNAFYNIRNKNKVIISEKKEFIFYTAMIRNLVEPTRYSVGLEFVVNAKIKDIDLEALSVYTDKGKIEADSIILALGCTRQNLFQFLDDVKKKDNFCISAEESIDDYLALQISLYAKAKGKNVKYAGGFLSWLGKEVEDIVKNETEKKLSLCDKPDLIFSKCEPPPFLGFQKVDSYLKVKSNIYAIGDIIYGWPKLGELAMRTGKYVGKEILRKDDKFYPIFINIIDMGDGNAIHIRSDVPWGGKKVSIKKSKIRSYMKRFIEKYYIWRKGNMGFLYYL</sequence>
<evidence type="ECO:0008006" key="3">
    <source>
        <dbReference type="Google" id="ProtNLM"/>
    </source>
</evidence>
<evidence type="ECO:0000313" key="1">
    <source>
        <dbReference type="EMBL" id="EZQ03223.1"/>
    </source>
</evidence>
<evidence type="ECO:0000313" key="2">
    <source>
        <dbReference type="Proteomes" id="UP000024332"/>
    </source>
</evidence>
<dbReference type="RefSeq" id="WP_048100261.1">
    <property type="nucleotide sequence ID" value="NZ_JFZT01000048.1"/>
</dbReference>